<accession>A0A0F8YWX5</accession>
<dbReference type="GO" id="GO:0000105">
    <property type="term" value="P:L-histidine biosynthetic process"/>
    <property type="evidence" value="ECO:0007669"/>
    <property type="project" value="UniProtKB-UniPathway"/>
</dbReference>
<keyword evidence="4" id="KW-0368">Histidine biosynthesis</keyword>
<proteinExistence type="predicted"/>
<protein>
    <recommendedName>
        <fullName evidence="2">Imidazoleglycerol-phosphate dehydratase</fullName>
    </recommendedName>
</protein>
<dbReference type="InterPro" id="IPR020565">
    <property type="entry name" value="ImidazoleglycerP_deHydtase_CS"/>
</dbReference>
<keyword evidence="5" id="KW-0456">Lyase</keyword>
<dbReference type="FunFam" id="3.30.230.40:FF:000001">
    <property type="entry name" value="Imidazoleglycerol-phosphate dehydratase HisB"/>
    <property type="match status" value="1"/>
</dbReference>
<organism evidence="6">
    <name type="scientific">marine sediment metagenome</name>
    <dbReference type="NCBI Taxonomy" id="412755"/>
    <lineage>
        <taxon>unclassified sequences</taxon>
        <taxon>metagenomes</taxon>
        <taxon>ecological metagenomes</taxon>
    </lineage>
</organism>
<comment type="pathway">
    <text evidence="1">Amino-acid biosynthesis; L-histidine biosynthesis; L-histidine from 5-phospho-alpha-D-ribose 1-diphosphate: step 6/9.</text>
</comment>
<dbReference type="InterPro" id="IPR038494">
    <property type="entry name" value="IGPD_sf"/>
</dbReference>
<feature type="non-terminal residue" evidence="6">
    <location>
        <position position="1"/>
    </location>
</feature>
<dbReference type="InterPro" id="IPR020568">
    <property type="entry name" value="Ribosomal_Su5_D2-typ_SF"/>
</dbReference>
<evidence type="ECO:0000256" key="2">
    <source>
        <dbReference type="ARBA" id="ARBA00016664"/>
    </source>
</evidence>
<evidence type="ECO:0000313" key="6">
    <source>
        <dbReference type="EMBL" id="KKK85942.1"/>
    </source>
</evidence>
<dbReference type="PROSITE" id="PS00955">
    <property type="entry name" value="IGP_DEHYDRATASE_2"/>
    <property type="match status" value="1"/>
</dbReference>
<dbReference type="Pfam" id="PF00475">
    <property type="entry name" value="IGPD"/>
    <property type="match status" value="1"/>
</dbReference>
<gene>
    <name evidence="6" type="ORF">LCGC14_2768220</name>
</gene>
<evidence type="ECO:0000256" key="1">
    <source>
        <dbReference type="ARBA" id="ARBA00005047"/>
    </source>
</evidence>
<evidence type="ECO:0000256" key="5">
    <source>
        <dbReference type="ARBA" id="ARBA00023239"/>
    </source>
</evidence>
<dbReference type="GO" id="GO:0004424">
    <property type="term" value="F:imidazoleglycerol-phosphate dehydratase activity"/>
    <property type="evidence" value="ECO:0007669"/>
    <property type="project" value="InterPro"/>
</dbReference>
<dbReference type="PANTHER" id="PTHR23133:SF2">
    <property type="entry name" value="IMIDAZOLEGLYCEROL-PHOSPHATE DEHYDRATASE"/>
    <property type="match status" value="1"/>
</dbReference>
<evidence type="ECO:0000256" key="3">
    <source>
        <dbReference type="ARBA" id="ARBA00022605"/>
    </source>
</evidence>
<dbReference type="PANTHER" id="PTHR23133">
    <property type="entry name" value="IMIDAZOLEGLYCEROL-PHOSPHATE DEHYDRATASE HIS7"/>
    <property type="match status" value="1"/>
</dbReference>
<dbReference type="UniPathway" id="UPA00031">
    <property type="reaction ID" value="UER00011"/>
</dbReference>
<name>A0A0F8YWX5_9ZZZZ</name>
<dbReference type="AlphaFoldDB" id="A0A0F8YWX5"/>
<keyword evidence="3" id="KW-0028">Amino-acid biosynthesis</keyword>
<evidence type="ECO:0000256" key="4">
    <source>
        <dbReference type="ARBA" id="ARBA00023102"/>
    </source>
</evidence>
<reference evidence="6" key="1">
    <citation type="journal article" date="2015" name="Nature">
        <title>Complex archaea that bridge the gap between prokaryotes and eukaryotes.</title>
        <authorList>
            <person name="Spang A."/>
            <person name="Saw J.H."/>
            <person name="Jorgensen S.L."/>
            <person name="Zaremba-Niedzwiedzka K."/>
            <person name="Martijn J."/>
            <person name="Lind A.E."/>
            <person name="van Eijk R."/>
            <person name="Schleper C."/>
            <person name="Guy L."/>
            <person name="Ettema T.J."/>
        </authorList>
    </citation>
    <scope>NUCLEOTIDE SEQUENCE</scope>
</reference>
<comment type="caution">
    <text evidence="6">The sequence shown here is derived from an EMBL/GenBank/DDBJ whole genome shotgun (WGS) entry which is preliminary data.</text>
</comment>
<sequence>PMDEAMAEVDLDISGRSYLRYEAALIKKKKLKAFDVDLVEDFLQALVMKSGMTLHVSVPYGRNTHHMVEGIFKALGRAIKEAVERDPRVSGVPSTKGKL</sequence>
<dbReference type="SUPFAM" id="SSF54211">
    <property type="entry name" value="Ribosomal protein S5 domain 2-like"/>
    <property type="match status" value="1"/>
</dbReference>
<dbReference type="InterPro" id="IPR000807">
    <property type="entry name" value="ImidazoleglycerolP_deHydtase"/>
</dbReference>
<dbReference type="EMBL" id="LAZR01051077">
    <property type="protein sequence ID" value="KKK85942.1"/>
    <property type="molecule type" value="Genomic_DNA"/>
</dbReference>
<dbReference type="Gene3D" id="3.30.230.40">
    <property type="entry name" value="Imidazole glycerol phosphate dehydratase, domain 1"/>
    <property type="match status" value="1"/>
</dbReference>